<dbReference type="SUPFAM" id="SSF55174">
    <property type="entry name" value="Alpha-L RNA-binding motif"/>
    <property type="match status" value="1"/>
</dbReference>
<organism evidence="5 6">
    <name type="scientific">Bacteroides eggerthii</name>
    <dbReference type="NCBI Taxonomy" id="28111"/>
    <lineage>
        <taxon>Bacteria</taxon>
        <taxon>Pseudomonadati</taxon>
        <taxon>Bacteroidota</taxon>
        <taxon>Bacteroidia</taxon>
        <taxon>Bacteroidales</taxon>
        <taxon>Bacteroidaceae</taxon>
        <taxon>Bacteroides</taxon>
    </lineage>
</organism>
<keyword evidence="3 5" id="KW-0413">Isomerase</keyword>
<dbReference type="CDD" id="cd02869">
    <property type="entry name" value="PseudoU_synth_RluA_like"/>
    <property type="match status" value="1"/>
</dbReference>
<evidence type="ECO:0000313" key="5">
    <source>
        <dbReference type="EMBL" id="MDM8146589.1"/>
    </source>
</evidence>
<comment type="function">
    <text evidence="3">Responsible for synthesis of pseudouridine from uracil.</text>
</comment>
<protein>
    <recommendedName>
        <fullName evidence="3">Pseudouridine synthase</fullName>
        <ecNumber evidence="3">5.4.99.-</ecNumber>
    </recommendedName>
</protein>
<dbReference type="CDD" id="cd00165">
    <property type="entry name" value="S4"/>
    <property type="match status" value="1"/>
</dbReference>
<dbReference type="SUPFAM" id="SSF55120">
    <property type="entry name" value="Pseudouridine synthase"/>
    <property type="match status" value="1"/>
</dbReference>
<dbReference type="InterPro" id="IPR006145">
    <property type="entry name" value="PsdUridine_synth_RsuA/RluA"/>
</dbReference>
<evidence type="ECO:0000256" key="1">
    <source>
        <dbReference type="ARBA" id="ARBA00010876"/>
    </source>
</evidence>
<dbReference type="EC" id="5.4.99.-" evidence="3"/>
<gene>
    <name evidence="5" type="ORF">QUW02_11775</name>
</gene>
<comment type="caution">
    <text evidence="5">The sequence shown here is derived from an EMBL/GenBank/DDBJ whole genome shotgun (WGS) entry which is preliminary data.</text>
</comment>
<dbReference type="Gene3D" id="3.30.2350.10">
    <property type="entry name" value="Pseudouridine synthase"/>
    <property type="match status" value="1"/>
</dbReference>
<feature type="domain" description="Pseudouridine synthase RsuA/RluA-like" evidence="4">
    <location>
        <begin position="94"/>
        <end position="244"/>
    </location>
</feature>
<dbReference type="PANTHER" id="PTHR21600">
    <property type="entry name" value="MITOCHONDRIAL RNA PSEUDOURIDINE SYNTHASE"/>
    <property type="match status" value="1"/>
</dbReference>
<reference evidence="6" key="1">
    <citation type="submission" date="2023-07" db="EMBL/GenBank/DDBJ databases">
        <title>Identification and characterization of horizontal gene transfer across gut microbiota members of farm animals based on homology search.</title>
        <authorList>
            <person name="Schwarzerova J."/>
            <person name="Nykrynova M."/>
            <person name="Jureckova K."/>
            <person name="Cejkova D."/>
            <person name="Rychlik I."/>
        </authorList>
    </citation>
    <scope>NUCLEOTIDE SEQUENCE [LARGE SCALE GENOMIC DNA]</scope>
    <source>
        <strain evidence="6">ET4</strain>
    </source>
</reference>
<proteinExistence type="inferred from homology"/>
<dbReference type="InterPro" id="IPR050188">
    <property type="entry name" value="RluA_PseudoU_synthase"/>
</dbReference>
<dbReference type="InterPro" id="IPR006225">
    <property type="entry name" value="PsdUridine_synth_RluC/D"/>
</dbReference>
<dbReference type="InterPro" id="IPR020103">
    <property type="entry name" value="PsdUridine_synth_cat_dom_sf"/>
</dbReference>
<evidence type="ECO:0000313" key="6">
    <source>
        <dbReference type="Proteomes" id="UP001228403"/>
    </source>
</evidence>
<dbReference type="EMBL" id="JAUDCF010000037">
    <property type="protein sequence ID" value="MDM8146589.1"/>
    <property type="molecule type" value="Genomic_DNA"/>
</dbReference>
<evidence type="ECO:0000256" key="3">
    <source>
        <dbReference type="RuleBase" id="RU362028"/>
    </source>
</evidence>
<comment type="similarity">
    <text evidence="1 3">Belongs to the pseudouridine synthase RluA family.</text>
</comment>
<dbReference type="GO" id="GO:0016853">
    <property type="term" value="F:isomerase activity"/>
    <property type="evidence" value="ECO:0007669"/>
    <property type="project" value="UniProtKB-KW"/>
</dbReference>
<dbReference type="PROSITE" id="PS50889">
    <property type="entry name" value="S4"/>
    <property type="match status" value="1"/>
</dbReference>
<keyword evidence="6" id="KW-1185">Reference proteome</keyword>
<dbReference type="Proteomes" id="UP001228403">
    <property type="component" value="Unassembled WGS sequence"/>
</dbReference>
<dbReference type="NCBIfam" id="TIGR00005">
    <property type="entry name" value="rluA_subfam"/>
    <property type="match status" value="1"/>
</dbReference>
<accession>A0ABT7U7R9</accession>
<evidence type="ECO:0000259" key="4">
    <source>
        <dbReference type="Pfam" id="PF00849"/>
    </source>
</evidence>
<name>A0ABT7U7R9_9BACE</name>
<evidence type="ECO:0000256" key="2">
    <source>
        <dbReference type="PROSITE-ProRule" id="PRU00182"/>
    </source>
</evidence>
<comment type="catalytic activity">
    <reaction evidence="3">
        <text>a uridine in RNA = a pseudouridine in RNA</text>
        <dbReference type="Rhea" id="RHEA:48348"/>
        <dbReference type="Rhea" id="RHEA-COMP:12068"/>
        <dbReference type="Rhea" id="RHEA-COMP:12069"/>
        <dbReference type="ChEBI" id="CHEBI:65314"/>
        <dbReference type="ChEBI" id="CHEBI:65315"/>
    </reaction>
</comment>
<dbReference type="PANTHER" id="PTHR21600:SF44">
    <property type="entry name" value="RIBOSOMAL LARGE SUBUNIT PSEUDOURIDINE SYNTHASE D"/>
    <property type="match status" value="1"/>
</dbReference>
<sequence length="302" mass="34647">MRNKTGAAYAATKYMEFYVKEPCILMDFLMKEMSGISRNKVKAILAGHGVSVNRKMTTLYNYELKPGMVVRVSRHKRSTELNSKFVKIVYEDKDLIVIEKSIGILSMASAANQFCVKTILDEYFKKRHFKCTAHVVHRLDRDTSGLMIYAKNIETQQILEEHWHSIVSDRRYIAVLCGKMEQEGGTVTSWLKDNKAFITYSSPTDNGGKYAVTHYHRLKTTDEFSLVELKLETGRKNQIRVHMSDLGHPVAGDVKYGNGRNPIGRLALHAFRLNFTHPRTGEFMDFETPFPTAFMNLFSEKK</sequence>
<dbReference type="Pfam" id="PF00849">
    <property type="entry name" value="PseudoU_synth_2"/>
    <property type="match status" value="1"/>
</dbReference>
<keyword evidence="2" id="KW-0694">RNA-binding</keyword>